<dbReference type="GO" id="GO:0043123">
    <property type="term" value="P:positive regulation of canonical NF-kappaB signal transduction"/>
    <property type="evidence" value="ECO:0007669"/>
    <property type="project" value="InterPro"/>
</dbReference>
<feature type="repeat" description="TNFR-Cys" evidence="9">
    <location>
        <begin position="32"/>
        <end position="71"/>
    </location>
</feature>
<evidence type="ECO:0000256" key="5">
    <source>
        <dbReference type="ARBA" id="ARBA00023136"/>
    </source>
</evidence>
<evidence type="ECO:0000256" key="1">
    <source>
        <dbReference type="ARBA" id="ARBA00004167"/>
    </source>
</evidence>
<dbReference type="CDD" id="cd13418">
    <property type="entry name" value="TNFRSF19"/>
    <property type="match status" value="1"/>
</dbReference>
<evidence type="ECO:0000256" key="10">
    <source>
        <dbReference type="SAM" id="Phobius"/>
    </source>
</evidence>
<comment type="caution">
    <text evidence="13">The sequence shown here is derived from an EMBL/GenBank/DDBJ whole genome shotgun (WGS) entry which is preliminary data.</text>
</comment>
<evidence type="ECO:0000313" key="14">
    <source>
        <dbReference type="Proteomes" id="UP001044222"/>
    </source>
</evidence>
<feature type="domain" description="TNFR-Cys" evidence="12">
    <location>
        <begin position="32"/>
        <end position="71"/>
    </location>
</feature>
<evidence type="ECO:0000256" key="4">
    <source>
        <dbReference type="ARBA" id="ARBA00022989"/>
    </source>
</evidence>
<dbReference type="PANTHER" id="PTHR12120:SF1">
    <property type="entry name" value="TUMOR NECROSIS FACTOR RECEPTOR SUPERFAMILY MEMBER 19"/>
    <property type="match status" value="1"/>
</dbReference>
<dbReference type="Gene3D" id="2.10.50.10">
    <property type="entry name" value="Tumor Necrosis Factor Receptor, subunit A, domain 2"/>
    <property type="match status" value="1"/>
</dbReference>
<keyword evidence="2 10" id="KW-0812">Transmembrane</keyword>
<evidence type="ECO:0000256" key="7">
    <source>
        <dbReference type="ARBA" id="ARBA00023170"/>
    </source>
</evidence>
<evidence type="ECO:0000256" key="11">
    <source>
        <dbReference type="SAM" id="SignalP"/>
    </source>
</evidence>
<dbReference type="GO" id="GO:0005886">
    <property type="term" value="C:plasma membrane"/>
    <property type="evidence" value="ECO:0007669"/>
    <property type="project" value="TreeGrafter"/>
</dbReference>
<dbReference type="GO" id="GO:0038023">
    <property type="term" value="F:signaling receptor activity"/>
    <property type="evidence" value="ECO:0007669"/>
    <property type="project" value="InterPro"/>
</dbReference>
<keyword evidence="11" id="KW-0732">Signal</keyword>
<dbReference type="Proteomes" id="UP001044222">
    <property type="component" value="Chromosome 13"/>
</dbReference>
<feature type="signal peptide" evidence="11">
    <location>
        <begin position="1"/>
        <end position="27"/>
    </location>
</feature>
<dbReference type="PROSITE" id="PS50050">
    <property type="entry name" value="TNFR_NGFR_2"/>
    <property type="match status" value="2"/>
</dbReference>
<evidence type="ECO:0000256" key="9">
    <source>
        <dbReference type="PROSITE-ProRule" id="PRU00206"/>
    </source>
</evidence>
<name>A0A9D3LX72_ANGAN</name>
<evidence type="ECO:0000259" key="12">
    <source>
        <dbReference type="PROSITE" id="PS50050"/>
    </source>
</evidence>
<dbReference type="AlphaFoldDB" id="A0A9D3LX72"/>
<comment type="caution">
    <text evidence="9">Lacks conserved residue(s) required for the propagation of feature annotation.</text>
</comment>
<sequence length="284" mass="30754">MARRFGQERLRLLEVLLMGFCLVFTVAEDPRECREQEYKDQSGSCVACQRCAAGHELSKECGFGYGEDARCVPCRPGRFKEDGGLQKCKPCLDCALANRFQKGNCSTSRNAVCGDCLPGFYRKTKLSGFQDMECAPCGDLPSPYEPHCSGRVNLVPLQSTASSPRDVALAAVICSALAAVLLALLILCAIYCKRQLLENKPATLARSQDGPYAGAELSRFDRRRLHELPHPACGHCHLGPGPACNPLTPAPCCDETCSLGQTRDAGACHTPAGLNEGLTWTYFA</sequence>
<dbReference type="InterPro" id="IPR001368">
    <property type="entry name" value="TNFR/NGFR_Cys_rich_reg"/>
</dbReference>
<reference evidence="13" key="1">
    <citation type="submission" date="2021-01" db="EMBL/GenBank/DDBJ databases">
        <title>A chromosome-scale assembly of European eel, Anguilla anguilla.</title>
        <authorList>
            <person name="Henkel C."/>
            <person name="Jong-Raadsen S.A."/>
            <person name="Dufour S."/>
            <person name="Weltzien F.-A."/>
            <person name="Palstra A.P."/>
            <person name="Pelster B."/>
            <person name="Spaink H.P."/>
            <person name="Van Den Thillart G.E."/>
            <person name="Jansen H."/>
            <person name="Zahm M."/>
            <person name="Klopp C."/>
            <person name="Cedric C."/>
            <person name="Louis A."/>
            <person name="Berthelot C."/>
            <person name="Parey E."/>
            <person name="Roest Crollius H."/>
            <person name="Montfort J."/>
            <person name="Robinson-Rechavi M."/>
            <person name="Bucao C."/>
            <person name="Bouchez O."/>
            <person name="Gislard M."/>
            <person name="Lluch J."/>
            <person name="Milhes M."/>
            <person name="Lampietro C."/>
            <person name="Lopez Roques C."/>
            <person name="Donnadieu C."/>
            <person name="Braasch I."/>
            <person name="Desvignes T."/>
            <person name="Postlethwait J."/>
            <person name="Bobe J."/>
            <person name="Guiguen Y."/>
            <person name="Dirks R."/>
        </authorList>
    </citation>
    <scope>NUCLEOTIDE SEQUENCE</scope>
    <source>
        <strain evidence="13">Tag_6206</strain>
        <tissue evidence="13">Liver</tissue>
    </source>
</reference>
<feature type="disulfide bond" evidence="9">
    <location>
        <begin position="48"/>
        <end position="61"/>
    </location>
</feature>
<dbReference type="InterPro" id="IPR047526">
    <property type="entry name" value="TNR19/27/EDAR"/>
</dbReference>
<dbReference type="PRINTS" id="PR01969">
    <property type="entry name" value="TNFACTORR19"/>
</dbReference>
<feature type="transmembrane region" description="Helical" evidence="10">
    <location>
        <begin position="167"/>
        <end position="192"/>
    </location>
</feature>
<keyword evidence="6 9" id="KW-1015">Disulfide bond</keyword>
<dbReference type="PROSITE" id="PS00652">
    <property type="entry name" value="TNFR_NGFR_1"/>
    <property type="match status" value="2"/>
</dbReference>
<comment type="subcellular location">
    <subcellularLocation>
        <location evidence="1">Membrane</location>
        <topology evidence="1">Single-pass membrane protein</topology>
    </subcellularLocation>
</comment>
<keyword evidence="8" id="KW-0325">Glycoprotein</keyword>
<accession>A0A9D3LX72</accession>
<dbReference type="GO" id="GO:0046330">
    <property type="term" value="P:positive regulation of JNK cascade"/>
    <property type="evidence" value="ECO:0007669"/>
    <property type="project" value="InterPro"/>
</dbReference>
<dbReference type="PANTHER" id="PTHR12120">
    <property type="entry name" value="TNFR-CYS DOMAIN-CONTAINING PROTEIN"/>
    <property type="match status" value="1"/>
</dbReference>
<feature type="chain" id="PRO_5039105222" description="TNFR-Cys domain-containing protein" evidence="11">
    <location>
        <begin position="28"/>
        <end position="284"/>
    </location>
</feature>
<feature type="repeat" description="TNFR-Cys" evidence="9">
    <location>
        <begin position="73"/>
        <end position="113"/>
    </location>
</feature>
<evidence type="ECO:0000313" key="13">
    <source>
        <dbReference type="EMBL" id="KAG5836815.1"/>
    </source>
</evidence>
<keyword evidence="14" id="KW-1185">Reference proteome</keyword>
<keyword evidence="7" id="KW-0675">Receptor</keyword>
<keyword evidence="4 10" id="KW-1133">Transmembrane helix</keyword>
<dbReference type="InterPro" id="IPR022342">
    <property type="entry name" value="TNFR_19"/>
</dbReference>
<proteinExistence type="predicted"/>
<gene>
    <name evidence="13" type="ORF">ANANG_G00232630</name>
</gene>
<dbReference type="SMART" id="SM00208">
    <property type="entry name" value="TNFR"/>
    <property type="match status" value="2"/>
</dbReference>
<evidence type="ECO:0000256" key="2">
    <source>
        <dbReference type="ARBA" id="ARBA00022692"/>
    </source>
</evidence>
<evidence type="ECO:0000256" key="6">
    <source>
        <dbReference type="ARBA" id="ARBA00023157"/>
    </source>
</evidence>
<dbReference type="EMBL" id="JAFIRN010000013">
    <property type="protein sequence ID" value="KAG5836815.1"/>
    <property type="molecule type" value="Genomic_DNA"/>
</dbReference>
<keyword evidence="5 10" id="KW-0472">Membrane</keyword>
<organism evidence="13 14">
    <name type="scientific">Anguilla anguilla</name>
    <name type="common">European freshwater eel</name>
    <name type="synonym">Muraena anguilla</name>
    <dbReference type="NCBI Taxonomy" id="7936"/>
    <lineage>
        <taxon>Eukaryota</taxon>
        <taxon>Metazoa</taxon>
        <taxon>Chordata</taxon>
        <taxon>Craniata</taxon>
        <taxon>Vertebrata</taxon>
        <taxon>Euteleostomi</taxon>
        <taxon>Actinopterygii</taxon>
        <taxon>Neopterygii</taxon>
        <taxon>Teleostei</taxon>
        <taxon>Anguilliformes</taxon>
        <taxon>Anguillidae</taxon>
        <taxon>Anguilla</taxon>
    </lineage>
</organism>
<protein>
    <recommendedName>
        <fullName evidence="12">TNFR-Cys domain-containing protein</fullName>
    </recommendedName>
</protein>
<dbReference type="InterPro" id="IPR034047">
    <property type="entry name" value="TNFRSF19_N"/>
</dbReference>
<evidence type="ECO:0000256" key="8">
    <source>
        <dbReference type="ARBA" id="ARBA00023180"/>
    </source>
</evidence>
<keyword evidence="3" id="KW-0677">Repeat</keyword>
<evidence type="ECO:0000256" key="3">
    <source>
        <dbReference type="ARBA" id="ARBA00022737"/>
    </source>
</evidence>
<feature type="domain" description="TNFR-Cys" evidence="12">
    <location>
        <begin position="73"/>
        <end position="113"/>
    </location>
</feature>